<evidence type="ECO:0000313" key="2">
    <source>
        <dbReference type="Proteomes" id="UP000050864"/>
    </source>
</evidence>
<protein>
    <submittedName>
        <fullName evidence="1">Uncharacterized protein</fullName>
    </submittedName>
</protein>
<dbReference type="AlphaFoldDB" id="A0A0R0C1T0"/>
<organism evidence="1 2">
    <name type="scientific">Stenotrophomonas humi</name>
    <dbReference type="NCBI Taxonomy" id="405444"/>
    <lineage>
        <taxon>Bacteria</taxon>
        <taxon>Pseudomonadati</taxon>
        <taxon>Pseudomonadota</taxon>
        <taxon>Gammaproteobacteria</taxon>
        <taxon>Lysobacterales</taxon>
        <taxon>Lysobacteraceae</taxon>
        <taxon>Stenotrophomonas</taxon>
    </lineage>
</organism>
<dbReference type="PATRIC" id="fig|405444.3.peg.1331"/>
<reference evidence="1 2" key="1">
    <citation type="submission" date="2015-05" db="EMBL/GenBank/DDBJ databases">
        <title>Genome sequencing and analysis of members of genus Stenotrophomonas.</title>
        <authorList>
            <person name="Patil P.P."/>
            <person name="Midha S."/>
            <person name="Patil P.B."/>
        </authorList>
    </citation>
    <scope>NUCLEOTIDE SEQUENCE [LARGE SCALE GENOMIC DNA]</scope>
    <source>
        <strain evidence="1 2">DSM 18929</strain>
    </source>
</reference>
<proteinExistence type="predicted"/>
<dbReference type="STRING" id="405444.ABB26_11230"/>
<sequence length="142" mass="15913">MRALIEGSEISSAKSFYVPSMLLSSYHPTGQGLVCRLDIPKSELLEVLQEPYDQLVKELRRDGEATGETDSFGKAGYPPLVILLEEPQLLLEVFGTYLADDFFTLAQLRDSSEPSGYFIRQFTSLSTMGDFVIFDAESLPYR</sequence>
<dbReference type="RefSeq" id="WP_057634095.1">
    <property type="nucleotide sequence ID" value="NZ_LDJI01000020.1"/>
</dbReference>
<evidence type="ECO:0000313" key="1">
    <source>
        <dbReference type="EMBL" id="KRG63769.1"/>
    </source>
</evidence>
<comment type="caution">
    <text evidence="1">The sequence shown here is derived from an EMBL/GenBank/DDBJ whole genome shotgun (WGS) entry which is preliminary data.</text>
</comment>
<keyword evidence="2" id="KW-1185">Reference proteome</keyword>
<dbReference type="Proteomes" id="UP000050864">
    <property type="component" value="Unassembled WGS sequence"/>
</dbReference>
<dbReference type="EMBL" id="LDJI01000020">
    <property type="protein sequence ID" value="KRG63769.1"/>
    <property type="molecule type" value="Genomic_DNA"/>
</dbReference>
<gene>
    <name evidence="1" type="ORF">ABB26_11230</name>
</gene>
<accession>A0A0R0C1T0</accession>
<name>A0A0R0C1T0_9GAMM</name>